<evidence type="ECO:0000313" key="2">
    <source>
        <dbReference type="Proteomes" id="UP000231056"/>
    </source>
</evidence>
<sequence>MSEFTEAPPLMHRPLSQLGRVEQSGNIPERPIVEKLHLLTRKYGIPEDDITSPKYIDLDEITYPLYDETGMYMIKAMKCDLNPYLYGAELIENDERPLMTFVMFGGGGSTAIDNVHFLLKIAEGIKQYESKQGSEQKKFPVQVRVVLLPHIISTPREIDTKDPAKEKNFSDTARILKKAMEIRELEITKDIGLIGASSGGAQATELAAILQDRCKFLALADAAGMADYPNLIVDFSIGQFVDVFKKFRNKGMSVKDSLQTGLNELYNTTSTRYGNLRNIRDLIRDYTNPVRNRINERAAHAYGMDRTGSKALPIDTLKFDSTKNARENIIAPVIFSPVIYAKVVNTLFERLKLKQVGINTVQDMRVTRDLSSEAREEFDKECMAILKEVFPVVDERNICYTPFESTTHSSFSIQTFWNQLVAEIPKAIS</sequence>
<accession>A0A2M6IUR8</accession>
<dbReference type="Proteomes" id="UP000231056">
    <property type="component" value="Unassembled WGS sequence"/>
</dbReference>
<reference evidence="1 2" key="1">
    <citation type="submission" date="2017-09" db="EMBL/GenBank/DDBJ databases">
        <title>Depth-based differentiation of microbial function through sediment-hosted aquifers and enrichment of novel symbionts in the deep terrestrial subsurface.</title>
        <authorList>
            <person name="Probst A.J."/>
            <person name="Ladd B."/>
            <person name="Jarett J.K."/>
            <person name="Geller-Mcgrath D.E."/>
            <person name="Sieber C.M."/>
            <person name="Emerson J.B."/>
            <person name="Anantharaman K."/>
            <person name="Thomas B.C."/>
            <person name="Malmstrom R."/>
            <person name="Stieglmeier M."/>
            <person name="Klingl A."/>
            <person name="Woyke T."/>
            <person name="Ryan C.M."/>
            <person name="Banfield J.F."/>
        </authorList>
    </citation>
    <scope>NUCLEOTIDE SEQUENCE [LARGE SCALE GENOMIC DNA]</scope>
    <source>
        <strain evidence="1">CG11_big_fil_rev_8_21_14_0_20_36_8</strain>
    </source>
</reference>
<dbReference type="SUPFAM" id="SSF53474">
    <property type="entry name" value="alpha/beta-Hydrolases"/>
    <property type="match status" value="1"/>
</dbReference>
<gene>
    <name evidence="1" type="ORF">COV58_02030</name>
</gene>
<comment type="caution">
    <text evidence="1">The sequence shown here is derived from an EMBL/GenBank/DDBJ whole genome shotgun (WGS) entry which is preliminary data.</text>
</comment>
<dbReference type="Gene3D" id="3.40.50.1820">
    <property type="entry name" value="alpha/beta hydrolase"/>
    <property type="match status" value="1"/>
</dbReference>
<organism evidence="1 2">
    <name type="scientific">Candidatus Roizmanbacteria bacterium CG11_big_fil_rev_8_21_14_0_20_36_8</name>
    <dbReference type="NCBI Taxonomy" id="1974856"/>
    <lineage>
        <taxon>Bacteria</taxon>
        <taxon>Candidatus Roizmaniibacteriota</taxon>
    </lineage>
</organism>
<evidence type="ECO:0008006" key="3">
    <source>
        <dbReference type="Google" id="ProtNLM"/>
    </source>
</evidence>
<evidence type="ECO:0000313" key="1">
    <source>
        <dbReference type="EMBL" id="PIQ73525.1"/>
    </source>
</evidence>
<dbReference type="EMBL" id="PCVM01000049">
    <property type="protein sequence ID" value="PIQ73525.1"/>
    <property type="molecule type" value="Genomic_DNA"/>
</dbReference>
<protein>
    <recommendedName>
        <fullName evidence="3">Alpha/beta hydrolase</fullName>
    </recommendedName>
</protein>
<name>A0A2M6IUR8_9BACT</name>
<dbReference type="InterPro" id="IPR029058">
    <property type="entry name" value="AB_hydrolase_fold"/>
</dbReference>
<dbReference type="AlphaFoldDB" id="A0A2M6IUR8"/>
<proteinExistence type="predicted"/>